<accession>A0A497XPW4</accession>
<dbReference type="InterPro" id="IPR029016">
    <property type="entry name" value="GAF-like_dom_sf"/>
</dbReference>
<comment type="caution">
    <text evidence="6">The sequence shown here is derived from an EMBL/GenBank/DDBJ whole genome shotgun (WGS) entry which is preliminary data.</text>
</comment>
<dbReference type="PANTHER" id="PTHR30136:SF24">
    <property type="entry name" value="HTH-TYPE TRANSCRIPTIONAL REPRESSOR ALLR"/>
    <property type="match status" value="1"/>
</dbReference>
<keyword evidence="2" id="KW-0238">DNA-binding</keyword>
<dbReference type="InterPro" id="IPR050707">
    <property type="entry name" value="HTH_MetabolicPath_Reg"/>
</dbReference>
<dbReference type="RefSeq" id="WP_121009321.1">
    <property type="nucleotide sequence ID" value="NZ_RCCJ01000001.1"/>
</dbReference>
<dbReference type="Proteomes" id="UP000267841">
    <property type="component" value="Unassembled WGS sequence"/>
</dbReference>
<evidence type="ECO:0000313" key="7">
    <source>
        <dbReference type="Proteomes" id="UP000267841"/>
    </source>
</evidence>
<feature type="domain" description="HTH iclR-type" evidence="4">
    <location>
        <begin position="1"/>
        <end position="62"/>
    </location>
</feature>
<sequence>MKALKKTLDVLDFLMNKGTAGVTEISNELNLNKNNVFRILVTLEEHKLVEKEEETEKYKLSTGCVVLGYGFIHKHPLTRLSMPVLKGLRFRLGESVNLAMLDDKQQYIIYVASEETIKPVKVKPREGRRYRINSPVSSAKAIRRALRGEMGFAFDHEYDEKNGIAGGACVIRDYKGRPIGAVEVLAPTYRMPLDVIDREIKPLLEDAALDISLKLGYWD</sequence>
<dbReference type="GO" id="GO:0003677">
    <property type="term" value="F:DNA binding"/>
    <property type="evidence" value="ECO:0007669"/>
    <property type="project" value="UniProtKB-KW"/>
</dbReference>
<evidence type="ECO:0000313" key="6">
    <source>
        <dbReference type="EMBL" id="RLJ70159.1"/>
    </source>
</evidence>
<proteinExistence type="predicted"/>
<dbReference type="InterPro" id="IPR005471">
    <property type="entry name" value="Tscrpt_reg_IclR_N"/>
</dbReference>
<dbReference type="InterPro" id="IPR036390">
    <property type="entry name" value="WH_DNA-bd_sf"/>
</dbReference>
<feature type="domain" description="IclR-ED" evidence="5">
    <location>
        <begin position="63"/>
        <end position="217"/>
    </location>
</feature>
<dbReference type="GO" id="GO:0003700">
    <property type="term" value="F:DNA-binding transcription factor activity"/>
    <property type="evidence" value="ECO:0007669"/>
    <property type="project" value="TreeGrafter"/>
</dbReference>
<keyword evidence="7" id="KW-1185">Reference proteome</keyword>
<dbReference type="Pfam" id="PF09339">
    <property type="entry name" value="HTH_IclR"/>
    <property type="match status" value="1"/>
</dbReference>
<gene>
    <name evidence="6" type="ORF">BCF55_0423</name>
</gene>
<evidence type="ECO:0000259" key="5">
    <source>
        <dbReference type="PROSITE" id="PS51078"/>
    </source>
</evidence>
<dbReference type="AlphaFoldDB" id="A0A497XPW4"/>
<protein>
    <submittedName>
        <fullName evidence="6">IclR family transcriptional regulator</fullName>
    </submittedName>
</protein>
<name>A0A497XPW4_9AQUI</name>
<dbReference type="InterPro" id="IPR036388">
    <property type="entry name" value="WH-like_DNA-bd_sf"/>
</dbReference>
<dbReference type="Gene3D" id="3.30.450.40">
    <property type="match status" value="2"/>
</dbReference>
<dbReference type="PANTHER" id="PTHR30136">
    <property type="entry name" value="HELIX-TURN-HELIX TRANSCRIPTIONAL REGULATOR, ICLR FAMILY"/>
    <property type="match status" value="1"/>
</dbReference>
<dbReference type="Gene3D" id="1.10.10.10">
    <property type="entry name" value="Winged helix-like DNA-binding domain superfamily/Winged helix DNA-binding domain"/>
    <property type="match status" value="1"/>
</dbReference>
<dbReference type="PROSITE" id="PS51078">
    <property type="entry name" value="ICLR_ED"/>
    <property type="match status" value="1"/>
</dbReference>
<organism evidence="6 7">
    <name type="scientific">Hydrogenivirga caldilitoris</name>
    <dbReference type="NCBI Taxonomy" id="246264"/>
    <lineage>
        <taxon>Bacteria</taxon>
        <taxon>Pseudomonadati</taxon>
        <taxon>Aquificota</taxon>
        <taxon>Aquificia</taxon>
        <taxon>Aquificales</taxon>
        <taxon>Aquificaceae</taxon>
        <taxon>Hydrogenivirga</taxon>
    </lineage>
</organism>
<dbReference type="OrthoDB" id="13103at2"/>
<dbReference type="EMBL" id="RCCJ01000001">
    <property type="protein sequence ID" value="RLJ70159.1"/>
    <property type="molecule type" value="Genomic_DNA"/>
</dbReference>
<dbReference type="GO" id="GO:0045892">
    <property type="term" value="P:negative regulation of DNA-templated transcription"/>
    <property type="evidence" value="ECO:0007669"/>
    <property type="project" value="TreeGrafter"/>
</dbReference>
<dbReference type="PROSITE" id="PS51077">
    <property type="entry name" value="HTH_ICLR"/>
    <property type="match status" value="1"/>
</dbReference>
<reference evidence="6 7" key="1">
    <citation type="submission" date="2018-10" db="EMBL/GenBank/DDBJ databases">
        <title>Genomic Encyclopedia of Archaeal and Bacterial Type Strains, Phase II (KMG-II): from individual species to whole genera.</title>
        <authorList>
            <person name="Goeker M."/>
        </authorList>
    </citation>
    <scope>NUCLEOTIDE SEQUENCE [LARGE SCALE GENOMIC DNA]</scope>
    <source>
        <strain evidence="6 7">DSM 16510</strain>
    </source>
</reference>
<keyword evidence="3" id="KW-0804">Transcription</keyword>
<dbReference type="SUPFAM" id="SSF55781">
    <property type="entry name" value="GAF domain-like"/>
    <property type="match status" value="1"/>
</dbReference>
<dbReference type="InterPro" id="IPR014757">
    <property type="entry name" value="Tscrpt_reg_IclR_C"/>
</dbReference>
<dbReference type="SUPFAM" id="SSF46785">
    <property type="entry name" value="Winged helix' DNA-binding domain"/>
    <property type="match status" value="1"/>
</dbReference>
<evidence type="ECO:0000256" key="3">
    <source>
        <dbReference type="ARBA" id="ARBA00023163"/>
    </source>
</evidence>
<evidence type="ECO:0000259" key="4">
    <source>
        <dbReference type="PROSITE" id="PS51077"/>
    </source>
</evidence>
<keyword evidence="1" id="KW-0805">Transcription regulation</keyword>
<dbReference type="SMART" id="SM00346">
    <property type="entry name" value="HTH_ICLR"/>
    <property type="match status" value="1"/>
</dbReference>
<evidence type="ECO:0000256" key="1">
    <source>
        <dbReference type="ARBA" id="ARBA00023015"/>
    </source>
</evidence>
<evidence type="ECO:0000256" key="2">
    <source>
        <dbReference type="ARBA" id="ARBA00023125"/>
    </source>
</evidence>